<feature type="compositionally biased region" description="Polar residues" evidence="1">
    <location>
        <begin position="173"/>
        <end position="199"/>
    </location>
</feature>
<organism evidence="2">
    <name type="scientific">Puccinia triticina (isolate 1-1 / race 1 (BBBD))</name>
    <name type="common">Brown leaf rust fungus</name>
    <dbReference type="NCBI Taxonomy" id="630390"/>
    <lineage>
        <taxon>Eukaryota</taxon>
        <taxon>Fungi</taxon>
        <taxon>Dikarya</taxon>
        <taxon>Basidiomycota</taxon>
        <taxon>Pucciniomycotina</taxon>
        <taxon>Pucciniomycetes</taxon>
        <taxon>Pucciniales</taxon>
        <taxon>Pucciniaceae</taxon>
        <taxon>Puccinia</taxon>
    </lineage>
</organism>
<protein>
    <submittedName>
        <fullName evidence="2 3">Uncharacterized protein</fullName>
    </submittedName>
</protein>
<reference evidence="2" key="2">
    <citation type="submission" date="2016-05" db="EMBL/GenBank/DDBJ databases">
        <title>Comparative analysis highlights variable genome content of wheat rusts and divergence of the mating loci.</title>
        <authorList>
            <person name="Cuomo C.A."/>
            <person name="Bakkeren G."/>
            <person name="Szabo L."/>
            <person name="Khalil H."/>
            <person name="Joly D."/>
            <person name="Goldberg J."/>
            <person name="Young S."/>
            <person name="Zeng Q."/>
            <person name="Fellers J."/>
        </authorList>
    </citation>
    <scope>NUCLEOTIDE SEQUENCE [LARGE SCALE GENOMIC DNA]</scope>
    <source>
        <strain evidence="2">1-1 BBBD Race 1</strain>
    </source>
</reference>
<dbReference type="AlphaFoldDB" id="A0A0C4EYQ4"/>
<feature type="region of interest" description="Disordered" evidence="1">
    <location>
        <begin position="96"/>
        <end position="236"/>
    </location>
</feature>
<feature type="compositionally biased region" description="Polar residues" evidence="1">
    <location>
        <begin position="406"/>
        <end position="422"/>
    </location>
</feature>
<evidence type="ECO:0000313" key="4">
    <source>
        <dbReference type="Proteomes" id="UP000005240"/>
    </source>
</evidence>
<dbReference type="Proteomes" id="UP000005240">
    <property type="component" value="Unassembled WGS sequence"/>
</dbReference>
<reference evidence="2" key="1">
    <citation type="submission" date="2009-11" db="EMBL/GenBank/DDBJ databases">
        <authorList>
            <consortium name="The Broad Institute Genome Sequencing Platform"/>
            <person name="Ward D."/>
            <person name="Feldgarden M."/>
            <person name="Earl A."/>
            <person name="Young S.K."/>
            <person name="Zeng Q."/>
            <person name="Koehrsen M."/>
            <person name="Alvarado L."/>
            <person name="Berlin A."/>
            <person name="Bochicchio J."/>
            <person name="Borenstein D."/>
            <person name="Chapman S.B."/>
            <person name="Chen Z."/>
            <person name="Engels R."/>
            <person name="Freedman E."/>
            <person name="Gellesch M."/>
            <person name="Goldberg J."/>
            <person name="Griggs A."/>
            <person name="Gujja S."/>
            <person name="Heilman E."/>
            <person name="Heiman D."/>
            <person name="Hepburn T."/>
            <person name="Howarth C."/>
            <person name="Jen D."/>
            <person name="Larson L."/>
            <person name="Lewis B."/>
            <person name="Mehta T."/>
            <person name="Park D."/>
            <person name="Pearson M."/>
            <person name="Roberts A."/>
            <person name="Saif S."/>
            <person name="Shea T."/>
            <person name="Shenoy N."/>
            <person name="Sisk P."/>
            <person name="Stolte C."/>
            <person name="Sykes S."/>
            <person name="Thomson T."/>
            <person name="Walk T."/>
            <person name="White J."/>
            <person name="Yandava C."/>
            <person name="Izard J."/>
            <person name="Baranova O.V."/>
            <person name="Blanton J.M."/>
            <person name="Tanner A.C."/>
            <person name="Dewhirst F.E."/>
            <person name="Haas B."/>
            <person name="Nusbaum C."/>
            <person name="Birren B."/>
        </authorList>
    </citation>
    <scope>NUCLEOTIDE SEQUENCE [LARGE SCALE GENOMIC DNA]</scope>
    <source>
        <strain evidence="2">1-1 BBBD Race 1</strain>
    </source>
</reference>
<reference evidence="3" key="4">
    <citation type="submission" date="2025-05" db="UniProtKB">
        <authorList>
            <consortium name="EnsemblFungi"/>
        </authorList>
    </citation>
    <scope>IDENTIFICATION</scope>
    <source>
        <strain evidence="3">isolate 1-1 / race 1 (BBBD)</strain>
    </source>
</reference>
<gene>
    <name evidence="2" type="ORF">PTTG_05956</name>
</gene>
<feature type="compositionally biased region" description="Polar residues" evidence="1">
    <location>
        <begin position="320"/>
        <end position="330"/>
    </location>
</feature>
<reference evidence="3 4" key="3">
    <citation type="journal article" date="2017" name="G3 (Bethesda)">
        <title>Comparative analysis highlights variable genome content of wheat rusts and divergence of the mating loci.</title>
        <authorList>
            <person name="Cuomo C.A."/>
            <person name="Bakkeren G."/>
            <person name="Khalil H.B."/>
            <person name="Panwar V."/>
            <person name="Joly D."/>
            <person name="Linning R."/>
            <person name="Sakthikumar S."/>
            <person name="Song X."/>
            <person name="Adiconis X."/>
            <person name="Fan L."/>
            <person name="Goldberg J.M."/>
            <person name="Levin J.Z."/>
            <person name="Young S."/>
            <person name="Zeng Q."/>
            <person name="Anikster Y."/>
            <person name="Bruce M."/>
            <person name="Wang M."/>
            <person name="Yin C."/>
            <person name="McCallum B."/>
            <person name="Szabo L.J."/>
            <person name="Hulbert S."/>
            <person name="Chen X."/>
            <person name="Fellers J.P."/>
        </authorList>
    </citation>
    <scope>NUCLEOTIDE SEQUENCE</scope>
    <source>
        <strain evidence="4">Isolate 1-1 / race 1 (BBBD)</strain>
        <strain evidence="3">isolate 1-1 / race 1 (BBBD)</strain>
    </source>
</reference>
<dbReference type="STRING" id="630390.A0A0C4EYQ4"/>
<feature type="compositionally biased region" description="Gly residues" evidence="1">
    <location>
        <begin position="332"/>
        <end position="341"/>
    </location>
</feature>
<dbReference type="VEuPathDB" id="FungiDB:PTTG_05956"/>
<dbReference type="EnsemblFungi" id="PTTG_05956-t43_1">
    <property type="protein sequence ID" value="PTTG_05956-t43_1-p1"/>
    <property type="gene ID" value="PTTG_05956"/>
</dbReference>
<proteinExistence type="predicted"/>
<feature type="compositionally biased region" description="Polar residues" evidence="1">
    <location>
        <begin position="300"/>
        <end position="309"/>
    </location>
</feature>
<name>A0A0C4EYQ4_PUCT1</name>
<keyword evidence="4" id="KW-1185">Reference proteome</keyword>
<sequence>MLIHLGFLFQQETIEATVTTWFSQLQYMVQTFSSAFVVQQSSPKSVPTCRLRLEVHIETTSFTHISTSIENRSGVFAHVPTPVGRRYPDRLQAALTSARKSGAAHNGTLPVGGKHGHKQPTDSFNATAPVGGKHGHKQPISPTDSFNGTAPEPNPPTPGSKQPTTPPVPGHKNPNTSPWSGTTPGSHNADGSNPTTLVTPWNAHKPAPGSDFGSNPGTGGFHNGLPEDRTSGGVTPPVAPWSAHKPVPGSDFGSHPGTGGFHNGLPGDRTSGGSYKIPEHPDFSNNGGSTRPDVGAPTSGFPSQISANHGPTGGMPSYPTVPTHTGFQNTGPSGGLGGNTGGFASQAPSTHGPNGATPSYPPIPGHTGFQNTETSPHPGGLGAPTGGFASASPSTHGANNGLPGSEPSSTGSTASPPQTGEPSSKPHKKDP</sequence>
<evidence type="ECO:0000313" key="2">
    <source>
        <dbReference type="EMBL" id="OAW00119.1"/>
    </source>
</evidence>
<dbReference type="OrthoDB" id="2508706at2759"/>
<evidence type="ECO:0000313" key="3">
    <source>
        <dbReference type="EnsemblFungi" id="PTTG_05956-t43_1-p1"/>
    </source>
</evidence>
<evidence type="ECO:0000256" key="1">
    <source>
        <dbReference type="SAM" id="MobiDB-lite"/>
    </source>
</evidence>
<dbReference type="OMA" id="HRRDMEP"/>
<accession>A0A0C4EYQ4</accession>
<feature type="region of interest" description="Disordered" evidence="1">
    <location>
        <begin position="253"/>
        <end position="431"/>
    </location>
</feature>
<feature type="compositionally biased region" description="Pro residues" evidence="1">
    <location>
        <begin position="152"/>
        <end position="169"/>
    </location>
</feature>
<dbReference type="EMBL" id="ADAS02000001">
    <property type="protein sequence ID" value="OAW00119.1"/>
    <property type="molecule type" value="Genomic_DNA"/>
</dbReference>